<dbReference type="Proteomes" id="UP000583929">
    <property type="component" value="Unassembled WGS sequence"/>
</dbReference>
<dbReference type="AlphaFoldDB" id="A0A7J6HW79"/>
<name>A0A7J6HW79_CANSA</name>
<gene>
    <name evidence="1" type="ORF">G4B88_017086</name>
</gene>
<comment type="caution">
    <text evidence="1">The sequence shown here is derived from an EMBL/GenBank/DDBJ whole genome shotgun (WGS) entry which is preliminary data.</text>
</comment>
<organism evidence="1 2">
    <name type="scientific">Cannabis sativa</name>
    <name type="common">Hemp</name>
    <name type="synonym">Marijuana</name>
    <dbReference type="NCBI Taxonomy" id="3483"/>
    <lineage>
        <taxon>Eukaryota</taxon>
        <taxon>Viridiplantae</taxon>
        <taxon>Streptophyta</taxon>
        <taxon>Embryophyta</taxon>
        <taxon>Tracheophyta</taxon>
        <taxon>Spermatophyta</taxon>
        <taxon>Magnoliopsida</taxon>
        <taxon>eudicotyledons</taxon>
        <taxon>Gunneridae</taxon>
        <taxon>Pentapetalae</taxon>
        <taxon>rosids</taxon>
        <taxon>fabids</taxon>
        <taxon>Rosales</taxon>
        <taxon>Cannabaceae</taxon>
        <taxon>Cannabis</taxon>
    </lineage>
</organism>
<accession>A0A7J6HW79</accession>
<protein>
    <submittedName>
        <fullName evidence="1">Uncharacterized protein</fullName>
    </submittedName>
</protein>
<evidence type="ECO:0000313" key="2">
    <source>
        <dbReference type="Proteomes" id="UP000583929"/>
    </source>
</evidence>
<keyword evidence="2" id="KW-1185">Reference proteome</keyword>
<proteinExistence type="predicted"/>
<dbReference type="EMBL" id="JAATIQ010000024">
    <property type="protein sequence ID" value="KAF4398660.1"/>
    <property type="molecule type" value="Genomic_DNA"/>
</dbReference>
<evidence type="ECO:0000313" key="1">
    <source>
        <dbReference type="EMBL" id="KAF4398660.1"/>
    </source>
</evidence>
<reference evidence="1 2" key="1">
    <citation type="journal article" date="2020" name="bioRxiv">
        <title>Sequence and annotation of 42 cannabis genomes reveals extensive copy number variation in cannabinoid synthesis and pathogen resistance genes.</title>
        <authorList>
            <person name="Mckernan K.J."/>
            <person name="Helbert Y."/>
            <person name="Kane L.T."/>
            <person name="Ebling H."/>
            <person name="Zhang L."/>
            <person name="Liu B."/>
            <person name="Eaton Z."/>
            <person name="Mclaughlin S."/>
            <person name="Kingan S."/>
            <person name="Baybayan P."/>
            <person name="Concepcion G."/>
            <person name="Jordan M."/>
            <person name="Riva A."/>
            <person name="Barbazuk W."/>
            <person name="Harkins T."/>
        </authorList>
    </citation>
    <scope>NUCLEOTIDE SEQUENCE [LARGE SCALE GENOMIC DNA]</scope>
    <source>
        <strain evidence="2">cv. Jamaican Lion 4</strain>
        <tissue evidence="1">Leaf</tissue>
    </source>
</reference>
<sequence>MLVQKSSFFILISPSLKSAFRKLNLTSSKLVVPPAIKLRNSTMLEAERQFRRCLKMMFLLHFTDYEAGIGDSDNTKIRSSAAGILGNVRVNDDDIEEDLKCYYVLRDALHREIFLMVFDVSTMIFGGAVTHPHPGEDSSPSIAAR</sequence>